<feature type="signal peptide" evidence="1">
    <location>
        <begin position="1"/>
        <end position="17"/>
    </location>
</feature>
<dbReference type="AlphaFoldDB" id="A0A6L3SWX9"/>
<evidence type="ECO:0000313" key="3">
    <source>
        <dbReference type="Proteomes" id="UP000474159"/>
    </source>
</evidence>
<keyword evidence="1" id="KW-0732">Signal</keyword>
<evidence type="ECO:0000256" key="1">
    <source>
        <dbReference type="SAM" id="SignalP"/>
    </source>
</evidence>
<comment type="caution">
    <text evidence="2">The sequence shown here is derived from an EMBL/GenBank/DDBJ whole genome shotgun (WGS) entry which is preliminary data.</text>
</comment>
<proteinExistence type="predicted"/>
<accession>A0A6L3SWX9</accession>
<evidence type="ECO:0000313" key="2">
    <source>
        <dbReference type="EMBL" id="KAB1076665.1"/>
    </source>
</evidence>
<dbReference type="Proteomes" id="UP000474159">
    <property type="component" value="Unassembled WGS sequence"/>
</dbReference>
<dbReference type="EMBL" id="VZZK01000028">
    <property type="protein sequence ID" value="KAB1076665.1"/>
    <property type="molecule type" value="Genomic_DNA"/>
</dbReference>
<dbReference type="OrthoDB" id="7996876at2"/>
<name>A0A6L3SWX9_9HYPH</name>
<gene>
    <name evidence="2" type="ORF">F6X53_22475</name>
</gene>
<organism evidence="2 3">
    <name type="scientific">Methylobacterium soli</name>
    <dbReference type="NCBI Taxonomy" id="553447"/>
    <lineage>
        <taxon>Bacteria</taxon>
        <taxon>Pseudomonadati</taxon>
        <taxon>Pseudomonadota</taxon>
        <taxon>Alphaproteobacteria</taxon>
        <taxon>Hyphomicrobiales</taxon>
        <taxon>Methylobacteriaceae</taxon>
        <taxon>Methylobacterium</taxon>
    </lineage>
</organism>
<protein>
    <submittedName>
        <fullName evidence="2">Uncharacterized protein</fullName>
    </submittedName>
</protein>
<sequence>MRAAGLCGALMTLSALALVPGPLAARPAWNSGTYVYADLCTLTASGGLGGRRITLRRSPKGDGLVYESGLGQEIAPAQGTDFALDDATKALAFTAETEAGPVSFRGTLSTEALTGILHDAAGEHPVRLPRMLRAHAPAACAGAGPTDTTGSLGER</sequence>
<keyword evidence="3" id="KW-1185">Reference proteome</keyword>
<reference evidence="2 3" key="1">
    <citation type="submission" date="2019-09" db="EMBL/GenBank/DDBJ databases">
        <title>YIM 48816 draft genome.</title>
        <authorList>
            <person name="Jiang L."/>
        </authorList>
    </citation>
    <scope>NUCLEOTIDE SEQUENCE [LARGE SCALE GENOMIC DNA]</scope>
    <source>
        <strain evidence="2 3">YIM 48816</strain>
    </source>
</reference>
<feature type="chain" id="PRO_5026735814" evidence="1">
    <location>
        <begin position="18"/>
        <end position="155"/>
    </location>
</feature>
<dbReference type="RefSeq" id="WP_151002591.1">
    <property type="nucleotide sequence ID" value="NZ_BPQY01000129.1"/>
</dbReference>